<evidence type="ECO:0000313" key="1">
    <source>
        <dbReference type="EMBL" id="EPE02099.1"/>
    </source>
</evidence>
<gene>
    <name evidence="1" type="ORF">HMPREF1476_00033</name>
</gene>
<dbReference type="STRING" id="1203554.HMPREF1476_00033"/>
<proteinExistence type="predicted"/>
<reference evidence="1 2" key="1">
    <citation type="submission" date="2013-04" db="EMBL/GenBank/DDBJ databases">
        <title>The Genome Sequence of Sutterella wadsworthensis HGA0223.</title>
        <authorList>
            <consortium name="The Broad Institute Genomics Platform"/>
            <person name="Earl A."/>
            <person name="Ward D."/>
            <person name="Feldgarden M."/>
            <person name="Gevers D."/>
            <person name="Schmidt T.M."/>
            <person name="Dover J."/>
            <person name="Dai D."/>
            <person name="Walker B."/>
            <person name="Young S."/>
            <person name="Zeng Q."/>
            <person name="Gargeya S."/>
            <person name="Fitzgerald M."/>
            <person name="Haas B."/>
            <person name="Abouelleil A."/>
            <person name="Allen A.W."/>
            <person name="Alvarado L."/>
            <person name="Arachchi H.M."/>
            <person name="Berlin A.M."/>
            <person name="Chapman S.B."/>
            <person name="Gainer-Dewar J."/>
            <person name="Goldberg J."/>
            <person name="Griggs A."/>
            <person name="Gujja S."/>
            <person name="Hansen M."/>
            <person name="Howarth C."/>
            <person name="Imamovic A."/>
            <person name="Ireland A."/>
            <person name="Larimer J."/>
            <person name="McCowan C."/>
            <person name="Murphy C."/>
            <person name="Pearson M."/>
            <person name="Poon T.W."/>
            <person name="Priest M."/>
            <person name="Roberts A."/>
            <person name="Saif S."/>
            <person name="Shea T."/>
            <person name="Sisk P."/>
            <person name="Sykes S."/>
            <person name="Wortman J."/>
            <person name="Nusbaum C."/>
            <person name="Birren B."/>
        </authorList>
    </citation>
    <scope>NUCLEOTIDE SEQUENCE [LARGE SCALE GENOMIC DNA]</scope>
    <source>
        <strain evidence="1 2">HGA0223</strain>
    </source>
</reference>
<accession>S3BLI4</accession>
<dbReference type="HOGENOM" id="CLU_3085513_0_0_4"/>
<dbReference type="AlphaFoldDB" id="S3BLI4"/>
<dbReference type="Proteomes" id="UP000014400">
    <property type="component" value="Unassembled WGS sequence"/>
</dbReference>
<evidence type="ECO:0000313" key="2">
    <source>
        <dbReference type="Proteomes" id="UP000014400"/>
    </source>
</evidence>
<comment type="caution">
    <text evidence="1">The sequence shown here is derived from an EMBL/GenBank/DDBJ whole genome shotgun (WGS) entry which is preliminary data.</text>
</comment>
<organism evidence="1 2">
    <name type="scientific">Sutterella wadsworthensis HGA0223</name>
    <dbReference type="NCBI Taxonomy" id="1203554"/>
    <lineage>
        <taxon>Bacteria</taxon>
        <taxon>Pseudomonadati</taxon>
        <taxon>Pseudomonadota</taxon>
        <taxon>Betaproteobacteria</taxon>
        <taxon>Burkholderiales</taxon>
        <taxon>Sutterellaceae</taxon>
        <taxon>Sutterella</taxon>
    </lineage>
</organism>
<name>S3BLI4_9BURK</name>
<sequence length="52" mass="5999">MILADLWYAPRSGELCTPNEKNDQQPNNKKQKGLHLWLQTLLLYVDSTQGID</sequence>
<keyword evidence="2" id="KW-1185">Reference proteome</keyword>
<dbReference type="EMBL" id="ATCF01000002">
    <property type="protein sequence ID" value="EPE02099.1"/>
    <property type="molecule type" value="Genomic_DNA"/>
</dbReference>
<dbReference type="PATRIC" id="fig|1203554.3.peg.21"/>
<dbReference type="eggNOG" id="ENOG5030UZJ">
    <property type="taxonomic scope" value="Bacteria"/>
</dbReference>
<protein>
    <submittedName>
        <fullName evidence="1">Uncharacterized protein</fullName>
    </submittedName>
</protein>